<evidence type="ECO:0000256" key="10">
    <source>
        <dbReference type="HAMAP-Rule" id="MF_01109"/>
    </source>
</evidence>
<keyword evidence="8 10" id="KW-0808">Transferase</keyword>
<dbReference type="NCBIfam" id="NF001986">
    <property type="entry name" value="PRK00779.1"/>
    <property type="match status" value="1"/>
</dbReference>
<evidence type="ECO:0000256" key="5">
    <source>
        <dbReference type="ARBA" id="ARBA00013007"/>
    </source>
</evidence>
<comment type="similarity">
    <text evidence="4 10">Belongs to the aspartate/ornithine carbamoyltransferase superfamily. OTCase family.</text>
</comment>
<evidence type="ECO:0000256" key="3">
    <source>
        <dbReference type="ARBA" id="ARBA00004975"/>
    </source>
</evidence>
<feature type="binding site" evidence="10">
    <location>
        <position position="297"/>
    </location>
    <ligand>
        <name>carbamoyl phosphate</name>
        <dbReference type="ChEBI" id="CHEBI:58228"/>
    </ligand>
</feature>
<dbReference type="Pfam" id="PF02729">
    <property type="entry name" value="OTCace_N"/>
    <property type="match status" value="1"/>
</dbReference>
<dbReference type="GO" id="GO:0005737">
    <property type="term" value="C:cytoplasm"/>
    <property type="evidence" value="ECO:0007669"/>
    <property type="project" value="UniProtKB-SubCell"/>
</dbReference>
<dbReference type="Proteomes" id="UP000183507">
    <property type="component" value="Unassembled WGS sequence"/>
</dbReference>
<gene>
    <name evidence="13" type="ORF">SAMN04487767_105169</name>
</gene>
<feature type="binding site" evidence="10">
    <location>
        <position position="84"/>
    </location>
    <ligand>
        <name>carbamoyl phosphate</name>
        <dbReference type="ChEBI" id="CHEBI:58228"/>
    </ligand>
</feature>
<dbReference type="FunFam" id="3.40.50.1370:FF:000008">
    <property type="entry name" value="Ornithine carbamoyltransferase"/>
    <property type="match status" value="1"/>
</dbReference>
<evidence type="ECO:0000256" key="6">
    <source>
        <dbReference type="ARBA" id="ARBA00016634"/>
    </source>
</evidence>
<dbReference type="RefSeq" id="WP_048565688.1">
    <property type="nucleotide sequence ID" value="NZ_FMZR01000005.1"/>
</dbReference>
<evidence type="ECO:0000313" key="13">
    <source>
        <dbReference type="EMBL" id="SDD24770.1"/>
    </source>
</evidence>
<proteinExistence type="inferred from homology"/>
<evidence type="ECO:0000256" key="9">
    <source>
        <dbReference type="ARBA" id="ARBA00048772"/>
    </source>
</evidence>
<dbReference type="InterPro" id="IPR002292">
    <property type="entry name" value="Orn/put_carbamltrans"/>
</dbReference>
<evidence type="ECO:0000256" key="1">
    <source>
        <dbReference type="ARBA" id="ARBA00003822"/>
    </source>
</evidence>
<reference evidence="14" key="1">
    <citation type="submission" date="2016-10" db="EMBL/GenBank/DDBJ databases">
        <authorList>
            <person name="Varghese N."/>
        </authorList>
    </citation>
    <scope>NUCLEOTIDE SEQUENCE [LARGE SCALE GENOMIC DNA]</scope>
    <source>
        <strain evidence="14">KPR-7A</strain>
    </source>
</reference>
<feature type="binding site" evidence="10">
    <location>
        <begin position="57"/>
        <end position="60"/>
    </location>
    <ligand>
        <name>carbamoyl phosphate</name>
        <dbReference type="ChEBI" id="CHEBI:58228"/>
    </ligand>
</feature>
<dbReference type="GO" id="GO:0016597">
    <property type="term" value="F:amino acid binding"/>
    <property type="evidence" value="ECO:0007669"/>
    <property type="project" value="InterPro"/>
</dbReference>
<dbReference type="InterPro" id="IPR006130">
    <property type="entry name" value="Asp/Orn_carbamoylTrfase"/>
</dbReference>
<comment type="pathway">
    <text evidence="3">Amino-acid biosynthesis; L-arginine biosynthesis; L-arginine from L-ornithine and carbamoyl phosphate: step 1/3.</text>
</comment>
<feature type="binding site" evidence="10">
    <location>
        <position position="108"/>
    </location>
    <ligand>
        <name>carbamoyl phosphate</name>
        <dbReference type="ChEBI" id="CHEBI:58228"/>
    </ligand>
</feature>
<evidence type="ECO:0000256" key="2">
    <source>
        <dbReference type="ARBA" id="ARBA00004496"/>
    </source>
</evidence>
<evidence type="ECO:0000259" key="12">
    <source>
        <dbReference type="Pfam" id="PF02729"/>
    </source>
</evidence>
<dbReference type="SUPFAM" id="SSF53671">
    <property type="entry name" value="Aspartate/ornithine carbamoyltransferase"/>
    <property type="match status" value="1"/>
</dbReference>
<feature type="binding site" evidence="10">
    <location>
        <position position="166"/>
    </location>
    <ligand>
        <name>L-ornithine</name>
        <dbReference type="ChEBI" id="CHEBI:46911"/>
    </ligand>
</feature>
<feature type="domain" description="Aspartate/ornithine carbamoyltransferase carbamoyl-P binding" evidence="12">
    <location>
        <begin position="12"/>
        <end position="148"/>
    </location>
</feature>
<dbReference type="NCBIfam" id="TIGR00658">
    <property type="entry name" value="orni_carb_tr"/>
    <property type="match status" value="1"/>
</dbReference>
<dbReference type="FunFam" id="3.40.50.1370:FF:000016">
    <property type="entry name" value="Ornithine carbamoyltransferase"/>
    <property type="match status" value="1"/>
</dbReference>
<evidence type="ECO:0000313" key="14">
    <source>
        <dbReference type="Proteomes" id="UP000183507"/>
    </source>
</evidence>
<accession>A0A1G6T6R3</accession>
<dbReference type="InterPro" id="IPR036901">
    <property type="entry name" value="Asp/Orn_carbamoylTrfase_sf"/>
</dbReference>
<dbReference type="HAMAP" id="MF_01109">
    <property type="entry name" value="OTCase"/>
    <property type="match status" value="1"/>
</dbReference>
<evidence type="ECO:0000256" key="7">
    <source>
        <dbReference type="ARBA" id="ARBA00022490"/>
    </source>
</evidence>
<feature type="binding site" evidence="10">
    <location>
        <position position="230"/>
    </location>
    <ligand>
        <name>L-ornithine</name>
        <dbReference type="ChEBI" id="CHEBI:46911"/>
    </ligand>
</feature>
<comment type="function">
    <text evidence="1">Reversibly catalyzes the transfer of the carbamoyl group from carbamoyl phosphate (CP) to the N(epsilon) atom of ornithine (ORN) to produce L-citrulline.</text>
</comment>
<dbReference type="EC" id="2.1.3.3" evidence="5 10"/>
<protein>
    <recommendedName>
        <fullName evidence="6 10">Ornithine carbamoyltransferase</fullName>
        <shortName evidence="10">OTCase</shortName>
        <ecNumber evidence="5 10">2.1.3.3</ecNumber>
    </recommendedName>
</protein>
<keyword evidence="7 10" id="KW-0963">Cytoplasm</keyword>
<feature type="binding site" evidence="10">
    <location>
        <begin position="269"/>
        <end position="270"/>
    </location>
    <ligand>
        <name>carbamoyl phosphate</name>
        <dbReference type="ChEBI" id="CHEBI:58228"/>
    </ligand>
</feature>
<dbReference type="EMBL" id="FMZR01000005">
    <property type="protein sequence ID" value="SDD24770.1"/>
    <property type="molecule type" value="Genomic_DNA"/>
</dbReference>
<dbReference type="PANTHER" id="PTHR45753">
    <property type="entry name" value="ORNITHINE CARBAMOYLTRANSFERASE, MITOCHONDRIAL"/>
    <property type="match status" value="1"/>
</dbReference>
<evidence type="ECO:0000259" key="11">
    <source>
        <dbReference type="Pfam" id="PF00185"/>
    </source>
</evidence>
<dbReference type="InterPro" id="IPR006131">
    <property type="entry name" value="Asp_carbamoyltransf_Asp/Orn-bd"/>
</dbReference>
<comment type="subcellular location">
    <subcellularLocation>
        <location evidence="2 10">Cytoplasm</location>
    </subcellularLocation>
</comment>
<feature type="binding site" evidence="10">
    <location>
        <begin position="234"/>
        <end position="235"/>
    </location>
    <ligand>
        <name>L-ornithine</name>
        <dbReference type="ChEBI" id="CHEBI:46911"/>
    </ligand>
</feature>
<feature type="domain" description="Aspartate/ornithine carbamoyltransferase Asp/Orn-binding" evidence="11">
    <location>
        <begin position="154"/>
        <end position="307"/>
    </location>
</feature>
<sequence length="316" mass="35176">MSTVQVPKLNTKDLLTLEELTKEEIISLIEFAIYLKKNKQEPLLQGKILGLIFDKHSTRTRVSFEAGMVQLGGHGMFLSGKEMQMGRGETVSDTAKVLSHYIDGIMIRTFSHADVEELAKESSIPVINGLTDDHHPCQALADLMTIYEEVNTFKGIKLAYVGDGNNVCHSLLLASAKVGMNMTVATPVGYEPSEEIVKKALAIAEETGAEIKILHNPELAVNKADFIYTDVWMSMGQEGEEEKYTLFQPYQINKELVKHAKQTYCFLHCLPAHREEEVTGEIIDGPQSIVFEQAGNRLHAQKALLVSLFKNVEEPS</sequence>
<name>A0A1G6T6R3_9BACI</name>
<feature type="binding site" evidence="10">
    <location>
        <begin position="135"/>
        <end position="138"/>
    </location>
    <ligand>
        <name>carbamoyl phosphate</name>
        <dbReference type="ChEBI" id="CHEBI:58228"/>
    </ligand>
</feature>
<dbReference type="InterPro" id="IPR024904">
    <property type="entry name" value="OTCase_ArgI"/>
</dbReference>
<dbReference type="Pfam" id="PF00185">
    <property type="entry name" value="OTCace"/>
    <property type="match status" value="1"/>
</dbReference>
<evidence type="ECO:0000256" key="4">
    <source>
        <dbReference type="ARBA" id="ARBA00007805"/>
    </source>
</evidence>
<organism evidence="13 14">
    <name type="scientific">Bacillus wiedmannii</name>
    <dbReference type="NCBI Taxonomy" id="1890302"/>
    <lineage>
        <taxon>Bacteria</taxon>
        <taxon>Bacillati</taxon>
        <taxon>Bacillota</taxon>
        <taxon>Bacilli</taxon>
        <taxon>Bacillales</taxon>
        <taxon>Bacillaceae</taxon>
        <taxon>Bacillus</taxon>
        <taxon>Bacillus cereus group</taxon>
    </lineage>
</organism>
<comment type="catalytic activity">
    <reaction evidence="9 10">
        <text>carbamoyl phosphate + L-ornithine = L-citrulline + phosphate + H(+)</text>
        <dbReference type="Rhea" id="RHEA:19513"/>
        <dbReference type="ChEBI" id="CHEBI:15378"/>
        <dbReference type="ChEBI" id="CHEBI:43474"/>
        <dbReference type="ChEBI" id="CHEBI:46911"/>
        <dbReference type="ChEBI" id="CHEBI:57743"/>
        <dbReference type="ChEBI" id="CHEBI:58228"/>
        <dbReference type="EC" id="2.1.3.3"/>
    </reaction>
</comment>
<dbReference type="GO" id="GO:0004585">
    <property type="term" value="F:ornithine carbamoyltransferase activity"/>
    <property type="evidence" value="ECO:0007669"/>
    <property type="project" value="UniProtKB-UniRule"/>
</dbReference>
<dbReference type="InterPro" id="IPR006132">
    <property type="entry name" value="Asp/Orn_carbamoyltranf_P-bd"/>
</dbReference>
<dbReference type="PROSITE" id="PS00097">
    <property type="entry name" value="CARBAMOYLTRANSFERASE"/>
    <property type="match status" value="1"/>
</dbReference>
<dbReference type="PANTHER" id="PTHR45753:SF3">
    <property type="entry name" value="ORNITHINE TRANSCARBAMYLASE, MITOCHONDRIAL"/>
    <property type="match status" value="1"/>
</dbReference>
<evidence type="ECO:0000256" key="8">
    <source>
        <dbReference type="ARBA" id="ARBA00022679"/>
    </source>
</evidence>
<dbReference type="PRINTS" id="PR00100">
    <property type="entry name" value="AOTCASE"/>
</dbReference>
<dbReference type="Gene3D" id="3.40.50.1370">
    <property type="entry name" value="Aspartate/ornithine carbamoyltransferase"/>
    <property type="match status" value="2"/>
</dbReference>
<dbReference type="GO" id="GO:0019240">
    <property type="term" value="P:citrulline biosynthetic process"/>
    <property type="evidence" value="ECO:0007669"/>
    <property type="project" value="TreeGrafter"/>
</dbReference>
<dbReference type="GO" id="GO:0042450">
    <property type="term" value="P:L-arginine biosynthetic process via ornithine"/>
    <property type="evidence" value="ECO:0007669"/>
    <property type="project" value="UniProtKB-UniRule"/>
</dbReference>
<dbReference type="AlphaFoldDB" id="A0A1G6T6R3"/>
<dbReference type="PRINTS" id="PR00102">
    <property type="entry name" value="OTCASE"/>
</dbReference>